<dbReference type="Pfam" id="PF04024">
    <property type="entry name" value="PspC"/>
    <property type="match status" value="1"/>
</dbReference>
<proteinExistence type="predicted"/>
<accession>A0A4R2EZ16</accession>
<dbReference type="Proteomes" id="UP000294830">
    <property type="component" value="Unassembled WGS sequence"/>
</dbReference>
<dbReference type="GO" id="GO:0005886">
    <property type="term" value="C:plasma membrane"/>
    <property type="evidence" value="ECO:0007669"/>
    <property type="project" value="UniProtKB-SubCell"/>
</dbReference>
<dbReference type="InterPro" id="IPR007168">
    <property type="entry name" value="Phageshock_PspC_N"/>
</dbReference>
<dbReference type="PANTHER" id="PTHR33885">
    <property type="entry name" value="PHAGE SHOCK PROTEIN C"/>
    <property type="match status" value="1"/>
</dbReference>
<evidence type="ECO:0000256" key="5">
    <source>
        <dbReference type="ARBA" id="ARBA00023136"/>
    </source>
</evidence>
<dbReference type="PANTHER" id="PTHR33885:SF3">
    <property type="entry name" value="PHAGE SHOCK PROTEIN C"/>
    <property type="match status" value="1"/>
</dbReference>
<name>A0A4R2EZ16_9BACT</name>
<keyword evidence="11" id="KW-1185">Reference proteome</keyword>
<organism evidence="10 11">
    <name type="scientific">Acetobacteroides hydrogenigenes</name>
    <dbReference type="NCBI Taxonomy" id="979970"/>
    <lineage>
        <taxon>Bacteria</taxon>
        <taxon>Pseudomonadati</taxon>
        <taxon>Bacteroidota</taxon>
        <taxon>Bacteroidia</taxon>
        <taxon>Bacteroidales</taxon>
        <taxon>Rikenellaceae</taxon>
        <taxon>Acetobacteroides</taxon>
    </lineage>
</organism>
<dbReference type="AlphaFoldDB" id="A0A4R2EZ16"/>
<feature type="domain" description="PspC-related transmembrane region" evidence="8">
    <location>
        <begin position="197"/>
        <end position="335"/>
    </location>
</feature>
<evidence type="ECO:0000259" key="7">
    <source>
        <dbReference type="Pfam" id="PF04024"/>
    </source>
</evidence>
<gene>
    <name evidence="10" type="ORF">CLV25_102188</name>
</gene>
<evidence type="ECO:0000256" key="2">
    <source>
        <dbReference type="ARBA" id="ARBA00022475"/>
    </source>
</evidence>
<feature type="domain" description="PspC-related ToastRack" evidence="9">
    <location>
        <begin position="440"/>
        <end position="531"/>
    </location>
</feature>
<evidence type="ECO:0000259" key="8">
    <source>
        <dbReference type="Pfam" id="PF22571"/>
    </source>
</evidence>
<comment type="caution">
    <text evidence="10">The sequence shown here is derived from an EMBL/GenBank/DDBJ whole genome shotgun (WGS) entry which is preliminary data.</text>
</comment>
<evidence type="ECO:0000256" key="3">
    <source>
        <dbReference type="ARBA" id="ARBA00022692"/>
    </source>
</evidence>
<evidence type="ECO:0000256" key="4">
    <source>
        <dbReference type="ARBA" id="ARBA00022989"/>
    </source>
</evidence>
<evidence type="ECO:0000313" key="10">
    <source>
        <dbReference type="EMBL" id="TCN72224.1"/>
    </source>
</evidence>
<feature type="transmembrane region" description="Helical" evidence="6">
    <location>
        <begin position="313"/>
        <end position="337"/>
    </location>
</feature>
<reference evidence="10 11" key="1">
    <citation type="submission" date="2019-03" db="EMBL/GenBank/DDBJ databases">
        <title>Genomic Encyclopedia of Archaeal and Bacterial Type Strains, Phase II (KMG-II): from individual species to whole genera.</title>
        <authorList>
            <person name="Goeker M."/>
        </authorList>
    </citation>
    <scope>NUCLEOTIDE SEQUENCE [LARGE SCALE GENOMIC DNA]</scope>
    <source>
        <strain evidence="10 11">RL-C</strain>
    </source>
</reference>
<evidence type="ECO:0000259" key="9">
    <source>
        <dbReference type="Pfam" id="PF22744"/>
    </source>
</evidence>
<evidence type="ECO:0000256" key="1">
    <source>
        <dbReference type="ARBA" id="ARBA00004162"/>
    </source>
</evidence>
<dbReference type="InterPro" id="IPR054321">
    <property type="entry name" value="PspC-rel_TM"/>
</dbReference>
<dbReference type="EMBL" id="SLWB01000002">
    <property type="protein sequence ID" value="TCN72224.1"/>
    <property type="molecule type" value="Genomic_DNA"/>
</dbReference>
<feature type="transmembrane region" description="Helical" evidence="6">
    <location>
        <begin position="152"/>
        <end position="173"/>
    </location>
</feature>
<keyword evidence="2" id="KW-1003">Cell membrane</keyword>
<evidence type="ECO:0000313" key="11">
    <source>
        <dbReference type="Proteomes" id="UP000294830"/>
    </source>
</evidence>
<feature type="domain" description="Phage shock protein PspC N-terminal" evidence="7">
    <location>
        <begin position="107"/>
        <end position="165"/>
    </location>
</feature>
<dbReference type="OrthoDB" id="5772680at2"/>
<keyword evidence="3 6" id="KW-0812">Transmembrane</keyword>
<keyword evidence="5 6" id="KW-0472">Membrane</keyword>
<feature type="transmembrane region" description="Helical" evidence="6">
    <location>
        <begin position="117"/>
        <end position="140"/>
    </location>
</feature>
<feature type="transmembrane region" description="Helical" evidence="6">
    <location>
        <begin position="221"/>
        <end position="248"/>
    </location>
</feature>
<sequence>MNTTHKVSIGGIAFVVDESAFNELKTYTDRLHAQFSHRADGQEIVADIESRIAELLNGKILTPDQVVTLADVKDVLSRIGDPSELDEGGEKTGEQRSYGFSTISSGRRLYRSSTNRVFGGVCGGLGAYFNIDPVLFRIAFVGLTLIGSPIGIGWIFPLTYIVLWISTHLALSVGQKLEMEGKKVNVSSMEQRIREEAQNVAPHIRTAGETILSIVGVIVKVFAIFFASIFVVVGLAVSTALLVSLFGMEPWVVNNFVSFDHDMDFALFGIVCSFFPHLIWFKLSLFALVIIPTVLMIILMIKLLFRSRFRTRFVVVPLTVLWVVALFAAMFTGILSLKGSFGGNSSVNETVYAQAPIDTLTIAYSNAVKLNPNDVLISLEKHSDDDFDNVNVNINGEDIVRFGKYHHGWKHHHGFSIVSAENTQNAKIDRNSTVYIRPIVDVEFSENIDKPQVVVKKWATGRNYNTATQTAEEIEFDATFKGDSLLISPAIPLKLSDRILKGIELTVLIPKDKAYRISKDVLPSTKKYNSKKQNDVYIFNESGSSSFDNENLEEVDTVVVKATDKF</sequence>
<dbReference type="Pfam" id="PF22571">
    <property type="entry name" value="LiaI-LiaF-TM_PspC"/>
    <property type="match status" value="1"/>
</dbReference>
<evidence type="ECO:0000256" key="6">
    <source>
        <dbReference type="SAM" id="Phobius"/>
    </source>
</evidence>
<comment type="subcellular location">
    <subcellularLocation>
        <location evidence="1">Cell membrane</location>
        <topology evidence="1">Single-pass membrane protein</topology>
    </subcellularLocation>
</comment>
<dbReference type="InterPro" id="IPR054319">
    <property type="entry name" value="PspC-rel_ToastRack"/>
</dbReference>
<dbReference type="RefSeq" id="WP_131838283.1">
    <property type="nucleotide sequence ID" value="NZ_SLWB01000002.1"/>
</dbReference>
<keyword evidence="4 6" id="KW-1133">Transmembrane helix</keyword>
<protein>
    <submittedName>
        <fullName evidence="10">Phage shock protein PspC (Stress-responsive transcriptional regulator)</fullName>
    </submittedName>
</protein>
<dbReference type="Pfam" id="PF22744">
    <property type="entry name" value="Toast-rack_PspC-Cterm"/>
    <property type="match status" value="1"/>
</dbReference>
<feature type="transmembrane region" description="Helical" evidence="6">
    <location>
        <begin position="268"/>
        <end position="301"/>
    </location>
</feature>
<dbReference type="InterPro" id="IPR052027">
    <property type="entry name" value="PspC"/>
</dbReference>